<evidence type="ECO:0000256" key="8">
    <source>
        <dbReference type="ARBA" id="ARBA00023170"/>
    </source>
</evidence>
<keyword evidence="6" id="KW-0472">Membrane</keyword>
<comment type="catalytic activity">
    <reaction evidence="10">
        <text>L-threonyl-[protein] + ATP = O-phospho-L-threonyl-[protein] + ADP + H(+)</text>
        <dbReference type="Rhea" id="RHEA:46608"/>
        <dbReference type="Rhea" id="RHEA-COMP:11060"/>
        <dbReference type="Rhea" id="RHEA-COMP:11605"/>
        <dbReference type="ChEBI" id="CHEBI:15378"/>
        <dbReference type="ChEBI" id="CHEBI:30013"/>
        <dbReference type="ChEBI" id="CHEBI:30616"/>
        <dbReference type="ChEBI" id="CHEBI:61977"/>
        <dbReference type="ChEBI" id="CHEBI:456216"/>
        <dbReference type="EC" id="2.7.11.1"/>
    </reaction>
</comment>
<evidence type="ECO:0000256" key="10">
    <source>
        <dbReference type="ARBA" id="ARBA00047899"/>
    </source>
</evidence>
<evidence type="ECO:0000256" key="3">
    <source>
        <dbReference type="ARBA" id="ARBA00022692"/>
    </source>
</evidence>
<evidence type="ECO:0000256" key="9">
    <source>
        <dbReference type="ARBA" id="ARBA00023180"/>
    </source>
</evidence>
<dbReference type="Gene3D" id="2.130.10.30">
    <property type="entry name" value="Regulator of chromosome condensation 1/beta-lactamase-inhibitor protein II"/>
    <property type="match status" value="1"/>
</dbReference>
<keyword evidence="4" id="KW-0732">Signal</keyword>
<evidence type="ECO:0000256" key="7">
    <source>
        <dbReference type="ARBA" id="ARBA00023157"/>
    </source>
</evidence>
<dbReference type="PROSITE" id="PS51257">
    <property type="entry name" value="PROKAR_LIPOPROTEIN"/>
    <property type="match status" value="1"/>
</dbReference>
<dbReference type="PANTHER" id="PTHR47460:SF1">
    <property type="entry name" value="SERINE_THREONINE-PROTEIN KINASE-LIKE PROTEIN ACR4"/>
    <property type="match status" value="1"/>
</dbReference>
<evidence type="ECO:0000313" key="12">
    <source>
        <dbReference type="EMBL" id="MYD90850.1"/>
    </source>
</evidence>
<evidence type="ECO:0000256" key="4">
    <source>
        <dbReference type="ARBA" id="ARBA00022729"/>
    </source>
</evidence>
<comment type="catalytic activity">
    <reaction evidence="11">
        <text>L-seryl-[protein] + ATP = O-phospho-L-seryl-[protein] + ADP + H(+)</text>
        <dbReference type="Rhea" id="RHEA:17989"/>
        <dbReference type="Rhea" id="RHEA-COMP:9863"/>
        <dbReference type="Rhea" id="RHEA-COMP:11604"/>
        <dbReference type="ChEBI" id="CHEBI:15378"/>
        <dbReference type="ChEBI" id="CHEBI:29999"/>
        <dbReference type="ChEBI" id="CHEBI:30616"/>
        <dbReference type="ChEBI" id="CHEBI:83421"/>
        <dbReference type="ChEBI" id="CHEBI:456216"/>
        <dbReference type="EC" id="2.7.11.1"/>
    </reaction>
</comment>
<keyword evidence="5" id="KW-1133">Transmembrane helix</keyword>
<reference evidence="12" key="1">
    <citation type="submission" date="2019-09" db="EMBL/GenBank/DDBJ databases">
        <title>Characterisation of the sponge microbiome using genome-centric metagenomics.</title>
        <authorList>
            <person name="Engelberts J.P."/>
            <person name="Robbins S.J."/>
            <person name="De Goeij J.M."/>
            <person name="Aranda M."/>
            <person name="Bell S.C."/>
            <person name="Webster N.S."/>
        </authorList>
    </citation>
    <scope>NUCLEOTIDE SEQUENCE</scope>
    <source>
        <strain evidence="12">SB0662_bin_9</strain>
    </source>
</reference>
<dbReference type="InterPro" id="IPR009091">
    <property type="entry name" value="RCC1/BLIP-II"/>
</dbReference>
<proteinExistence type="predicted"/>
<dbReference type="EMBL" id="VXPY01000078">
    <property type="protein sequence ID" value="MYD90850.1"/>
    <property type="molecule type" value="Genomic_DNA"/>
</dbReference>
<evidence type="ECO:0000256" key="11">
    <source>
        <dbReference type="ARBA" id="ARBA00048679"/>
    </source>
</evidence>
<dbReference type="GO" id="GO:0016020">
    <property type="term" value="C:membrane"/>
    <property type="evidence" value="ECO:0007669"/>
    <property type="project" value="UniProtKB-SubCell"/>
</dbReference>
<sequence length="288" mass="30638">MTQIRETIDNMTTMWSDRYAWLLGIGLAACLTAAGCDAYLPESPPAIDPDTFVTVSAGIAHTCAVRADGSVICWGHDHFGQASPPAGTFKTVSSGAKHSCGVRTDRSISCWGANTFGQATPPKGMFVAVAAGTAHTCALETNGVIVCWGDNTYGQAPTVVLGDHTSVSASNRHTCAVTTDYTLTCWGMDSFGRAPAELENFTIVSAGWDQTCGIRTDGTLACSTDDWTGYASHPELRTGRLLPPDGTYISVSTHEAYACALGTNRLLSCWGIATCRDVQYRQRANSWM</sequence>
<evidence type="ECO:0000256" key="2">
    <source>
        <dbReference type="ARBA" id="ARBA00012513"/>
    </source>
</evidence>
<dbReference type="SUPFAM" id="SSF50985">
    <property type="entry name" value="RCC1/BLIP-II"/>
    <property type="match status" value="1"/>
</dbReference>
<keyword evidence="3" id="KW-0812">Transmembrane</keyword>
<dbReference type="PANTHER" id="PTHR47460">
    <property type="entry name" value="SERINE/THREONINE-PROTEIN KINASE-LIKE PROTEIN ACR4"/>
    <property type="match status" value="1"/>
</dbReference>
<evidence type="ECO:0000256" key="1">
    <source>
        <dbReference type="ARBA" id="ARBA00004479"/>
    </source>
</evidence>
<comment type="subcellular location">
    <subcellularLocation>
        <location evidence="1">Membrane</location>
        <topology evidence="1">Single-pass type I membrane protein</topology>
    </subcellularLocation>
</comment>
<keyword evidence="9" id="KW-0325">Glycoprotein</keyword>
<organism evidence="12">
    <name type="scientific">Caldilineaceae bacterium SB0662_bin_9</name>
    <dbReference type="NCBI Taxonomy" id="2605258"/>
    <lineage>
        <taxon>Bacteria</taxon>
        <taxon>Bacillati</taxon>
        <taxon>Chloroflexota</taxon>
        <taxon>Caldilineae</taxon>
        <taxon>Caldilineales</taxon>
        <taxon>Caldilineaceae</taxon>
    </lineage>
</organism>
<dbReference type="EC" id="2.7.11.1" evidence="2"/>
<name>A0A6B1DSV8_9CHLR</name>
<dbReference type="AlphaFoldDB" id="A0A6B1DSV8"/>
<dbReference type="Pfam" id="PF13540">
    <property type="entry name" value="RCC1_2"/>
    <property type="match status" value="4"/>
</dbReference>
<keyword evidence="7" id="KW-1015">Disulfide bond</keyword>
<accession>A0A6B1DSV8</accession>
<evidence type="ECO:0000256" key="6">
    <source>
        <dbReference type="ARBA" id="ARBA00023136"/>
    </source>
</evidence>
<evidence type="ECO:0000256" key="5">
    <source>
        <dbReference type="ARBA" id="ARBA00022989"/>
    </source>
</evidence>
<dbReference type="GO" id="GO:0004674">
    <property type="term" value="F:protein serine/threonine kinase activity"/>
    <property type="evidence" value="ECO:0007669"/>
    <property type="project" value="UniProtKB-KW"/>
</dbReference>
<keyword evidence="8" id="KW-0675">Receptor</keyword>
<comment type="caution">
    <text evidence="12">The sequence shown here is derived from an EMBL/GenBank/DDBJ whole genome shotgun (WGS) entry which is preliminary data.</text>
</comment>
<gene>
    <name evidence="12" type="ORF">F4Y08_11020</name>
</gene>
<protein>
    <recommendedName>
        <fullName evidence="2">non-specific serine/threonine protein kinase</fullName>
        <ecNumber evidence="2">2.7.11.1</ecNumber>
    </recommendedName>
</protein>